<evidence type="ECO:0000256" key="9">
    <source>
        <dbReference type="ARBA" id="ARBA00022989"/>
    </source>
</evidence>
<dbReference type="InterPro" id="IPR002429">
    <property type="entry name" value="CcO_II-like_C"/>
</dbReference>
<name>A0A1I7FCY4_9GAMM</name>
<dbReference type="Pfam" id="PF00116">
    <property type="entry name" value="COX2"/>
    <property type="match status" value="1"/>
</dbReference>
<evidence type="ECO:0000256" key="11">
    <source>
        <dbReference type="ARBA" id="ARBA00023008"/>
    </source>
</evidence>
<keyword evidence="6 17" id="KW-0812">Transmembrane</keyword>
<dbReference type="InterPro" id="IPR009056">
    <property type="entry name" value="Cyt_c-like_dom"/>
</dbReference>
<reference evidence="21" key="1">
    <citation type="submission" date="2016-10" db="EMBL/GenBank/DDBJ databases">
        <authorList>
            <person name="Varghese N."/>
            <person name="Submissions S."/>
        </authorList>
    </citation>
    <scope>NUCLEOTIDE SEQUENCE [LARGE SCALE GENOMIC DNA]</scope>
    <source>
        <strain evidence="21">CGMCC 1.6981</strain>
    </source>
</reference>
<dbReference type="Gene3D" id="2.60.40.420">
    <property type="entry name" value="Cupredoxins - blue copper proteins"/>
    <property type="match status" value="1"/>
</dbReference>
<dbReference type="PROSITE" id="PS50857">
    <property type="entry name" value="COX2_CUA"/>
    <property type="match status" value="1"/>
</dbReference>
<sequence length="311" mass="34255">MLDPSGPAARDIAFVWWGMLTFFTLVFGVVVALWLAAFRRHEHRERSEGEVRRLSRRWIIGGGLLLPGVTILVLLVFGVPVGQRMLTLPLPGGEDPRVIEVIGHQWWWEVRYPDTGDGEVVTANQLVMPVGEPVDFHVSAGDVIHAFWIPRLGGKIDMLPGRVNRIRLQADQPGVFGGQCAEFCGTQHAHMKLYVEAMPPADFDTWLSARQAPANVGDDEQHQVAREAFAQHCAQCHRVAGVSQATVGPDLSDVGSRPTLGAGVMAMEDGAIARWLAVHQRLKPGNLMPVHDQLDAETLEDLGNWLETLNP</sequence>
<dbReference type="GO" id="GO:0005507">
    <property type="term" value="F:copper ion binding"/>
    <property type="evidence" value="ECO:0007669"/>
    <property type="project" value="InterPro"/>
</dbReference>
<evidence type="ECO:0000256" key="7">
    <source>
        <dbReference type="ARBA" id="ARBA00022723"/>
    </source>
</evidence>
<gene>
    <name evidence="20" type="ORF">SAMN04487955_101403</name>
</gene>
<dbReference type="PANTHER" id="PTHR22888:SF9">
    <property type="entry name" value="CYTOCHROME C OXIDASE SUBUNIT 2"/>
    <property type="match status" value="1"/>
</dbReference>
<evidence type="ECO:0000256" key="6">
    <source>
        <dbReference type="ARBA" id="ARBA00022692"/>
    </source>
</evidence>
<keyword evidence="9 17" id="KW-1133">Transmembrane helix</keyword>
<accession>A0A1I7FCY4</accession>
<evidence type="ECO:0000256" key="4">
    <source>
        <dbReference type="ARBA" id="ARBA00022617"/>
    </source>
</evidence>
<feature type="domain" description="Cytochrome c" evidence="19">
    <location>
        <begin position="220"/>
        <end position="310"/>
    </location>
</feature>
<evidence type="ECO:0000256" key="2">
    <source>
        <dbReference type="ARBA" id="ARBA00007866"/>
    </source>
</evidence>
<evidence type="ECO:0000313" key="21">
    <source>
        <dbReference type="Proteomes" id="UP000198693"/>
    </source>
</evidence>
<keyword evidence="10 16" id="KW-0408">Iron</keyword>
<evidence type="ECO:0000256" key="10">
    <source>
        <dbReference type="ARBA" id="ARBA00023004"/>
    </source>
</evidence>
<dbReference type="RefSeq" id="WP_342713849.1">
    <property type="nucleotide sequence ID" value="NZ_FPBP01000001.1"/>
</dbReference>
<evidence type="ECO:0000259" key="18">
    <source>
        <dbReference type="PROSITE" id="PS50857"/>
    </source>
</evidence>
<evidence type="ECO:0000256" key="15">
    <source>
        <dbReference type="ARBA" id="ARBA00047816"/>
    </source>
</evidence>
<dbReference type="CDD" id="cd04213">
    <property type="entry name" value="CuRO_CcO_Caa3_II"/>
    <property type="match status" value="1"/>
</dbReference>
<feature type="domain" description="Cytochrome oxidase subunit II copper A binding" evidence="18">
    <location>
        <begin position="94"/>
        <end position="209"/>
    </location>
</feature>
<dbReference type="GO" id="GO:0020037">
    <property type="term" value="F:heme binding"/>
    <property type="evidence" value="ECO:0007669"/>
    <property type="project" value="InterPro"/>
</dbReference>
<dbReference type="InterPro" id="IPR001505">
    <property type="entry name" value="Copper_CuA"/>
</dbReference>
<dbReference type="AlphaFoldDB" id="A0A1I7FCY4"/>
<keyword evidence="21" id="KW-1185">Reference proteome</keyword>
<comment type="similarity">
    <text evidence="2">Belongs to the cytochrome c oxidase subunit 2 family.</text>
</comment>
<keyword evidence="12 17" id="KW-0472">Membrane</keyword>
<dbReference type="PANTHER" id="PTHR22888">
    <property type="entry name" value="CYTOCHROME C OXIDASE, SUBUNIT II"/>
    <property type="match status" value="1"/>
</dbReference>
<organism evidence="20 21">
    <name type="scientific">Halomonas korlensis</name>
    <dbReference type="NCBI Taxonomy" id="463301"/>
    <lineage>
        <taxon>Bacteria</taxon>
        <taxon>Pseudomonadati</taxon>
        <taxon>Pseudomonadota</taxon>
        <taxon>Gammaproteobacteria</taxon>
        <taxon>Oceanospirillales</taxon>
        <taxon>Halomonadaceae</taxon>
        <taxon>Halomonas</taxon>
    </lineage>
</organism>
<dbReference type="InterPro" id="IPR036909">
    <property type="entry name" value="Cyt_c-like_dom_sf"/>
</dbReference>
<evidence type="ECO:0000256" key="13">
    <source>
        <dbReference type="ARBA" id="ARBA00024688"/>
    </source>
</evidence>
<dbReference type="InterPro" id="IPR008972">
    <property type="entry name" value="Cupredoxin"/>
</dbReference>
<dbReference type="GO" id="GO:0016491">
    <property type="term" value="F:oxidoreductase activity"/>
    <property type="evidence" value="ECO:0007669"/>
    <property type="project" value="InterPro"/>
</dbReference>
<dbReference type="EMBL" id="FPBP01000001">
    <property type="protein sequence ID" value="SFU34123.1"/>
    <property type="molecule type" value="Genomic_DNA"/>
</dbReference>
<dbReference type="GO" id="GO:0004129">
    <property type="term" value="F:cytochrome-c oxidase activity"/>
    <property type="evidence" value="ECO:0007669"/>
    <property type="project" value="UniProtKB-EC"/>
</dbReference>
<evidence type="ECO:0000256" key="3">
    <source>
        <dbReference type="ARBA" id="ARBA00022448"/>
    </source>
</evidence>
<dbReference type="STRING" id="463301.SAMN04487955_101403"/>
<dbReference type="SUPFAM" id="SSF49503">
    <property type="entry name" value="Cupredoxins"/>
    <property type="match status" value="1"/>
</dbReference>
<evidence type="ECO:0000256" key="1">
    <source>
        <dbReference type="ARBA" id="ARBA00004141"/>
    </source>
</evidence>
<dbReference type="InterPro" id="IPR014222">
    <property type="entry name" value="Cyt_c_oxidase_su2"/>
</dbReference>
<evidence type="ECO:0000256" key="8">
    <source>
        <dbReference type="ARBA" id="ARBA00022982"/>
    </source>
</evidence>
<keyword evidence="5" id="KW-0679">Respiratory chain</keyword>
<feature type="transmembrane region" description="Helical" evidence="17">
    <location>
        <begin position="58"/>
        <end position="79"/>
    </location>
</feature>
<keyword evidence="11" id="KW-0186">Copper</keyword>
<dbReference type="InterPro" id="IPR034236">
    <property type="entry name" value="CuRO_CcO_Caa3_II"/>
</dbReference>
<dbReference type="Proteomes" id="UP000198693">
    <property type="component" value="Unassembled WGS sequence"/>
</dbReference>
<dbReference type="NCBIfam" id="TIGR02866">
    <property type="entry name" value="CoxB"/>
    <property type="match status" value="1"/>
</dbReference>
<evidence type="ECO:0000256" key="16">
    <source>
        <dbReference type="PROSITE-ProRule" id="PRU00433"/>
    </source>
</evidence>
<keyword evidence="4 16" id="KW-0349">Heme</keyword>
<protein>
    <recommendedName>
        <fullName evidence="14">Cytochrome aa3 subunit 2</fullName>
    </recommendedName>
</protein>
<comment type="catalytic activity">
    <reaction evidence="15">
        <text>4 Fe(II)-[cytochrome c] + O2 + 8 H(+)(in) = 4 Fe(III)-[cytochrome c] + 2 H2O + 4 H(+)(out)</text>
        <dbReference type="Rhea" id="RHEA:11436"/>
        <dbReference type="Rhea" id="RHEA-COMP:10350"/>
        <dbReference type="Rhea" id="RHEA-COMP:14399"/>
        <dbReference type="ChEBI" id="CHEBI:15377"/>
        <dbReference type="ChEBI" id="CHEBI:15378"/>
        <dbReference type="ChEBI" id="CHEBI:15379"/>
        <dbReference type="ChEBI" id="CHEBI:29033"/>
        <dbReference type="ChEBI" id="CHEBI:29034"/>
        <dbReference type="EC" id="7.1.1.9"/>
    </reaction>
</comment>
<keyword evidence="8" id="KW-0249">Electron transport</keyword>
<evidence type="ECO:0000313" key="20">
    <source>
        <dbReference type="EMBL" id="SFU34123.1"/>
    </source>
</evidence>
<evidence type="ECO:0000256" key="14">
    <source>
        <dbReference type="ARBA" id="ARBA00031399"/>
    </source>
</evidence>
<evidence type="ECO:0000256" key="17">
    <source>
        <dbReference type="SAM" id="Phobius"/>
    </source>
</evidence>
<keyword evidence="7 16" id="KW-0479">Metal-binding</keyword>
<dbReference type="PROSITE" id="PS00078">
    <property type="entry name" value="COX2"/>
    <property type="match status" value="1"/>
</dbReference>
<dbReference type="InterPro" id="IPR045187">
    <property type="entry name" value="CcO_II"/>
</dbReference>
<feature type="transmembrane region" description="Helical" evidence="17">
    <location>
        <begin position="12"/>
        <end position="37"/>
    </location>
</feature>
<proteinExistence type="inferred from homology"/>
<comment type="function">
    <text evidence="13">Subunits I and II form the functional core of the enzyme complex. Electrons originating in cytochrome c are transferred via heme a and Cu(A) to the binuclear center formed by heme a3 and Cu(B).</text>
</comment>
<evidence type="ECO:0000259" key="19">
    <source>
        <dbReference type="PROSITE" id="PS51007"/>
    </source>
</evidence>
<dbReference type="Pfam" id="PF00034">
    <property type="entry name" value="Cytochrom_C"/>
    <property type="match status" value="1"/>
</dbReference>
<dbReference type="PROSITE" id="PS51007">
    <property type="entry name" value="CYTC"/>
    <property type="match status" value="1"/>
</dbReference>
<evidence type="ECO:0000256" key="5">
    <source>
        <dbReference type="ARBA" id="ARBA00022660"/>
    </source>
</evidence>
<dbReference type="SUPFAM" id="SSF46626">
    <property type="entry name" value="Cytochrome c"/>
    <property type="match status" value="1"/>
</dbReference>
<evidence type="ECO:0000256" key="12">
    <source>
        <dbReference type="ARBA" id="ARBA00023136"/>
    </source>
</evidence>
<dbReference type="GO" id="GO:0016020">
    <property type="term" value="C:membrane"/>
    <property type="evidence" value="ECO:0007669"/>
    <property type="project" value="UniProtKB-SubCell"/>
</dbReference>
<comment type="subcellular location">
    <subcellularLocation>
        <location evidence="1">Membrane</location>
        <topology evidence="1">Multi-pass membrane protein</topology>
    </subcellularLocation>
</comment>
<keyword evidence="3" id="KW-0813">Transport</keyword>
<dbReference type="GO" id="GO:0042773">
    <property type="term" value="P:ATP synthesis coupled electron transport"/>
    <property type="evidence" value="ECO:0007669"/>
    <property type="project" value="TreeGrafter"/>
</dbReference>